<dbReference type="InterPro" id="IPR036048">
    <property type="entry name" value="Interleukin_8-like_sf"/>
</dbReference>
<keyword evidence="1" id="KW-0202">Cytokine</keyword>
<dbReference type="Ensembl" id="ENSPKIT00000024471.1">
    <property type="protein sequence ID" value="ENSPKIP00000000573.1"/>
    <property type="gene ID" value="ENSPKIG00000019155.1"/>
</dbReference>
<dbReference type="Gene3D" id="2.40.50.40">
    <property type="match status" value="1"/>
</dbReference>
<dbReference type="SUPFAM" id="SSF54117">
    <property type="entry name" value="Interleukin 8-like chemokines"/>
    <property type="match status" value="1"/>
</dbReference>
<evidence type="ECO:0000256" key="2">
    <source>
        <dbReference type="SAM" id="MobiDB-lite"/>
    </source>
</evidence>
<keyword evidence="6" id="KW-1185">Reference proteome</keyword>
<evidence type="ECO:0000313" key="6">
    <source>
        <dbReference type="Proteomes" id="UP000261540"/>
    </source>
</evidence>
<dbReference type="Pfam" id="PF00048">
    <property type="entry name" value="IL8"/>
    <property type="match status" value="1"/>
</dbReference>
<protein>
    <recommendedName>
        <fullName evidence="4">Chemokine interleukin-8-like domain-containing protein</fullName>
    </recommendedName>
</protein>
<dbReference type="GO" id="GO:0005615">
    <property type="term" value="C:extracellular space"/>
    <property type="evidence" value="ECO:0007669"/>
    <property type="project" value="UniProtKB-KW"/>
</dbReference>
<proteinExistence type="predicted"/>
<organism evidence="5 6">
    <name type="scientific">Paramormyrops kingsleyae</name>
    <dbReference type="NCBI Taxonomy" id="1676925"/>
    <lineage>
        <taxon>Eukaryota</taxon>
        <taxon>Metazoa</taxon>
        <taxon>Chordata</taxon>
        <taxon>Craniata</taxon>
        <taxon>Vertebrata</taxon>
        <taxon>Euteleostomi</taxon>
        <taxon>Actinopterygii</taxon>
        <taxon>Neopterygii</taxon>
        <taxon>Teleostei</taxon>
        <taxon>Osteoglossocephala</taxon>
        <taxon>Osteoglossomorpha</taxon>
        <taxon>Osteoglossiformes</taxon>
        <taxon>Mormyridae</taxon>
        <taxon>Paramormyrops</taxon>
    </lineage>
</organism>
<accession>A0A3B3Q2Z9</accession>
<feature type="chain" id="PRO_5017232009" description="Chemokine interleukin-8-like domain-containing protein" evidence="3">
    <location>
        <begin position="22"/>
        <end position="118"/>
    </location>
</feature>
<dbReference type="Proteomes" id="UP000261540">
    <property type="component" value="Unplaced"/>
</dbReference>
<dbReference type="GO" id="GO:0008009">
    <property type="term" value="F:chemokine activity"/>
    <property type="evidence" value="ECO:0007669"/>
    <property type="project" value="InterPro"/>
</dbReference>
<dbReference type="GO" id="GO:0006955">
    <property type="term" value="P:immune response"/>
    <property type="evidence" value="ECO:0007669"/>
    <property type="project" value="InterPro"/>
</dbReference>
<keyword evidence="3" id="KW-0732">Signal</keyword>
<evidence type="ECO:0000313" key="5">
    <source>
        <dbReference type="Ensembl" id="ENSPKIP00000000573.1"/>
    </source>
</evidence>
<dbReference type="GeneTree" id="ENSGT01150000287091"/>
<evidence type="ECO:0000259" key="4">
    <source>
        <dbReference type="Pfam" id="PF00048"/>
    </source>
</evidence>
<evidence type="ECO:0000256" key="1">
    <source>
        <dbReference type="ARBA" id="ARBA00022514"/>
    </source>
</evidence>
<feature type="region of interest" description="Disordered" evidence="2">
    <location>
        <begin position="85"/>
        <end position="118"/>
    </location>
</feature>
<reference evidence="5" key="1">
    <citation type="submission" date="2025-08" db="UniProtKB">
        <authorList>
            <consortium name="Ensembl"/>
        </authorList>
    </citation>
    <scope>IDENTIFICATION</scope>
</reference>
<sequence length="118" mass="12883">KMSRLMCQIAVLLMLAVNRRPSKVSTTCCKMVSSAPILFDIYGYERQNALGPCVEAIVFDTVKGKVCSNPKARWVIKKMKGNQPINGLFNQPAHPTVSPTDTAQQEKAMSPAAVEISS</sequence>
<feature type="compositionally biased region" description="Polar residues" evidence="2">
    <location>
        <begin position="97"/>
        <end position="107"/>
    </location>
</feature>
<feature type="domain" description="Chemokine interleukin-8-like" evidence="4">
    <location>
        <begin position="27"/>
        <end position="80"/>
    </location>
</feature>
<dbReference type="InterPro" id="IPR001811">
    <property type="entry name" value="Chemokine_IL8-like_dom"/>
</dbReference>
<name>A0A3B3Q2Z9_9TELE</name>
<evidence type="ECO:0000256" key="3">
    <source>
        <dbReference type="SAM" id="SignalP"/>
    </source>
</evidence>
<reference evidence="5" key="2">
    <citation type="submission" date="2025-09" db="UniProtKB">
        <authorList>
            <consortium name="Ensembl"/>
        </authorList>
    </citation>
    <scope>IDENTIFICATION</scope>
</reference>
<dbReference type="AlphaFoldDB" id="A0A3B3Q2Z9"/>
<feature type="signal peptide" evidence="3">
    <location>
        <begin position="1"/>
        <end position="21"/>
    </location>
</feature>